<evidence type="ECO:0000256" key="2">
    <source>
        <dbReference type="ARBA" id="ARBA00009610"/>
    </source>
</evidence>
<evidence type="ECO:0000313" key="5">
    <source>
        <dbReference type="EnsemblPlants" id="Zm00001eb345970_P003"/>
    </source>
</evidence>
<proteinExistence type="inferred from homology"/>
<evidence type="ECO:0000259" key="4">
    <source>
        <dbReference type="Pfam" id="PF10181"/>
    </source>
</evidence>
<dbReference type="Pfam" id="PF10181">
    <property type="entry name" value="PIG-H"/>
    <property type="match status" value="1"/>
</dbReference>
<reference evidence="5" key="3">
    <citation type="submission" date="2021-05" db="UniProtKB">
        <authorList>
            <consortium name="EnsemblPlants"/>
        </authorList>
    </citation>
    <scope>IDENTIFICATION</scope>
    <source>
        <strain evidence="5">cv. B73</strain>
    </source>
</reference>
<evidence type="ECO:0000256" key="1">
    <source>
        <dbReference type="ARBA" id="ARBA00004687"/>
    </source>
</evidence>
<reference evidence="6" key="1">
    <citation type="journal article" date="2009" name="Science">
        <title>The B73 maize genome: complexity, diversity, and dynamics.</title>
        <authorList>
            <person name="Schnable P.S."/>
            <person name="Ware D."/>
            <person name="Fulton R.S."/>
            <person name="Stein J.C."/>
            <person name="Wei F."/>
            <person name="Pasternak S."/>
            <person name="Liang C."/>
            <person name="Zhang J."/>
            <person name="Fulton L."/>
            <person name="Graves T.A."/>
            <person name="Minx P."/>
            <person name="Reily A.D."/>
            <person name="Courtney L."/>
            <person name="Kruchowski S.S."/>
            <person name="Tomlinson C."/>
            <person name="Strong C."/>
            <person name="Delehaunty K."/>
            <person name="Fronick C."/>
            <person name="Courtney B."/>
            <person name="Rock S.M."/>
            <person name="Belter E."/>
            <person name="Du F."/>
            <person name="Kim K."/>
            <person name="Abbott R.M."/>
            <person name="Cotton M."/>
            <person name="Levy A."/>
            <person name="Marchetto P."/>
            <person name="Ochoa K."/>
            <person name="Jackson S.M."/>
            <person name="Gillam B."/>
            <person name="Chen W."/>
            <person name="Yan L."/>
            <person name="Higginbotham J."/>
            <person name="Cardenas M."/>
            <person name="Waligorski J."/>
            <person name="Applebaum E."/>
            <person name="Phelps L."/>
            <person name="Falcone J."/>
            <person name="Kanchi K."/>
            <person name="Thane T."/>
            <person name="Scimone A."/>
            <person name="Thane N."/>
            <person name="Henke J."/>
            <person name="Wang T."/>
            <person name="Ruppert J."/>
            <person name="Shah N."/>
            <person name="Rotter K."/>
            <person name="Hodges J."/>
            <person name="Ingenthron E."/>
            <person name="Cordes M."/>
            <person name="Kohlberg S."/>
            <person name="Sgro J."/>
            <person name="Delgado B."/>
            <person name="Mead K."/>
            <person name="Chinwalla A."/>
            <person name="Leonard S."/>
            <person name="Crouse K."/>
            <person name="Collura K."/>
            <person name="Kudrna D."/>
            <person name="Currie J."/>
            <person name="He R."/>
            <person name="Angelova A."/>
            <person name="Rajasekar S."/>
            <person name="Mueller T."/>
            <person name="Lomeli R."/>
            <person name="Scara G."/>
            <person name="Ko A."/>
            <person name="Delaney K."/>
            <person name="Wissotski M."/>
            <person name="Lopez G."/>
            <person name="Campos D."/>
            <person name="Braidotti M."/>
            <person name="Ashley E."/>
            <person name="Golser W."/>
            <person name="Kim H."/>
            <person name="Lee S."/>
            <person name="Lin J."/>
            <person name="Dujmic Z."/>
            <person name="Kim W."/>
            <person name="Talag J."/>
            <person name="Zuccolo A."/>
            <person name="Fan C."/>
            <person name="Sebastian A."/>
            <person name="Kramer M."/>
            <person name="Spiegel L."/>
            <person name="Nascimento L."/>
            <person name="Zutavern T."/>
            <person name="Miller B."/>
            <person name="Ambroise C."/>
            <person name="Muller S."/>
            <person name="Spooner W."/>
            <person name="Narechania A."/>
            <person name="Ren L."/>
            <person name="Wei S."/>
            <person name="Kumari S."/>
            <person name="Faga B."/>
            <person name="Levy M.J."/>
            <person name="McMahan L."/>
            <person name="Van Buren P."/>
            <person name="Vaughn M.W."/>
            <person name="Ying K."/>
            <person name="Yeh C.-T."/>
            <person name="Emrich S.J."/>
            <person name="Jia Y."/>
            <person name="Kalyanaraman A."/>
            <person name="Hsia A.-P."/>
            <person name="Barbazuk W.B."/>
            <person name="Baucom R.S."/>
            <person name="Brutnell T.P."/>
            <person name="Carpita N.C."/>
            <person name="Chaparro C."/>
            <person name="Chia J.-M."/>
            <person name="Deragon J.-M."/>
            <person name="Estill J.C."/>
            <person name="Fu Y."/>
            <person name="Jeddeloh J.A."/>
            <person name="Han Y."/>
            <person name="Lee H."/>
            <person name="Li P."/>
            <person name="Lisch D.R."/>
            <person name="Liu S."/>
            <person name="Liu Z."/>
            <person name="Nagel D.H."/>
            <person name="McCann M.C."/>
            <person name="SanMiguel P."/>
            <person name="Myers A.M."/>
            <person name="Nettleton D."/>
            <person name="Nguyen J."/>
            <person name="Penning B.W."/>
            <person name="Ponnala L."/>
            <person name="Schneider K.L."/>
            <person name="Schwartz D.C."/>
            <person name="Sharma A."/>
            <person name="Soderlund C."/>
            <person name="Springer N.M."/>
            <person name="Sun Q."/>
            <person name="Wang H."/>
            <person name="Waterman M."/>
            <person name="Westerman R."/>
            <person name="Wolfgruber T.K."/>
            <person name="Yang L."/>
            <person name="Yu Y."/>
            <person name="Zhang L."/>
            <person name="Zhou S."/>
            <person name="Zhu Q."/>
            <person name="Bennetzen J.L."/>
            <person name="Dawe R.K."/>
            <person name="Jiang J."/>
            <person name="Jiang N."/>
            <person name="Presting G.G."/>
            <person name="Wessler S.R."/>
            <person name="Aluru S."/>
            <person name="Martienssen R.A."/>
            <person name="Clifton S.W."/>
            <person name="McCombie W.R."/>
            <person name="Wing R.A."/>
            <person name="Wilson R.K."/>
        </authorList>
    </citation>
    <scope>NUCLEOTIDE SEQUENCE [LARGE SCALE GENOMIC DNA]</scope>
    <source>
        <strain evidence="6">cv. B73</strain>
    </source>
</reference>
<dbReference type="Gramene" id="Zm00001eb345970_T003">
    <property type="protein sequence ID" value="Zm00001eb345970_P003"/>
    <property type="gene ID" value="Zm00001eb345970"/>
</dbReference>
<dbReference type="EnsemblPlants" id="Zm00001eb345970_T003">
    <property type="protein sequence ID" value="Zm00001eb345970_P003"/>
    <property type="gene ID" value="Zm00001eb345970"/>
</dbReference>
<dbReference type="GO" id="GO:0006506">
    <property type="term" value="P:GPI anchor biosynthetic process"/>
    <property type="evidence" value="ECO:0007669"/>
    <property type="project" value="UniProtKB-UniPathway"/>
</dbReference>
<reference evidence="5" key="2">
    <citation type="submission" date="2019-07" db="EMBL/GenBank/DDBJ databases">
        <authorList>
            <person name="Seetharam A."/>
            <person name="Woodhouse M."/>
            <person name="Cannon E."/>
        </authorList>
    </citation>
    <scope>NUCLEOTIDE SEQUENCE [LARGE SCALE GENOMIC DNA]</scope>
    <source>
        <strain evidence="5">cv. B73</strain>
    </source>
</reference>
<evidence type="ECO:0000313" key="6">
    <source>
        <dbReference type="Proteomes" id="UP000007305"/>
    </source>
</evidence>
<sequence>MSSNLFLDWSREWGIGAIAVSTENPDKARATHAPAASFLPSQRRRSLSPPSLLSRLHRAQLSSLPPLRASAASLPIVFAWPGSTGTMDQEKKLEVSNTSHTYKHHCSVGVDVHEIFVKRSRLRVVLSYIGIIFLLVNACQPLLTKESLSLGSVWNITFAVLVAKCLQYKPVKRESVVIMPAFGIQLEIHFWSGRVDHRFVPVGKILKPMINECVTPVTCYWSLALLLRDEEELLLVFQVKLAPVLISWLIESEFSNPMVAKLNHAEISSSCQNVGSNMESSLHVDKLSTPKPFSNS</sequence>
<comment type="pathway">
    <text evidence="1">Glycolipid biosynthesis; glycosylphosphatidylinositol-anchor biosynthesis.</text>
</comment>
<accession>A0A804QMP1</accession>
<dbReference type="Proteomes" id="UP000007305">
    <property type="component" value="Chromosome 8"/>
</dbReference>
<feature type="region of interest" description="Disordered" evidence="3">
    <location>
        <begin position="24"/>
        <end position="46"/>
    </location>
</feature>
<evidence type="ECO:0000256" key="3">
    <source>
        <dbReference type="SAM" id="MobiDB-lite"/>
    </source>
</evidence>
<dbReference type="PANTHER" id="PTHR15231:SF1">
    <property type="entry name" value="PHOSPHATIDYLINOSITOL N-ACETYLGLUCOSAMINYLTRANSFERASE SUBUNIT H"/>
    <property type="match status" value="1"/>
</dbReference>
<dbReference type="PANTHER" id="PTHR15231">
    <property type="entry name" value="PHOSPHATIDYLINOSITOL N-ACETYLGLUCOSAMINYLTRANSFERASE SUBUNIT H"/>
    <property type="match status" value="1"/>
</dbReference>
<dbReference type="InterPro" id="IPR019328">
    <property type="entry name" value="PIGH-H_dom"/>
</dbReference>
<dbReference type="UniPathway" id="UPA00196"/>
<dbReference type="InterPro" id="IPR044215">
    <property type="entry name" value="PIG-H"/>
</dbReference>
<comment type="similarity">
    <text evidence="2">Belongs to the PIGH family.</text>
</comment>
<keyword evidence="6" id="KW-1185">Reference proteome</keyword>
<feature type="domain" description="Phosphatidylinositol N-acetylglucosaminyltransferase subunit H conserved" evidence="4">
    <location>
        <begin position="175"/>
        <end position="238"/>
    </location>
</feature>
<dbReference type="AlphaFoldDB" id="A0A804QMP1"/>
<name>A0A804QMP1_MAIZE</name>
<dbReference type="GO" id="GO:0000506">
    <property type="term" value="C:glycosylphosphatidylinositol-N-acetylglucosaminyltransferase (GPI-GnT) complex"/>
    <property type="evidence" value="ECO:0007669"/>
    <property type="project" value="InterPro"/>
</dbReference>
<dbReference type="InParanoid" id="A0A804QMP1"/>
<organism evidence="5 6">
    <name type="scientific">Zea mays</name>
    <name type="common">Maize</name>
    <dbReference type="NCBI Taxonomy" id="4577"/>
    <lineage>
        <taxon>Eukaryota</taxon>
        <taxon>Viridiplantae</taxon>
        <taxon>Streptophyta</taxon>
        <taxon>Embryophyta</taxon>
        <taxon>Tracheophyta</taxon>
        <taxon>Spermatophyta</taxon>
        <taxon>Magnoliopsida</taxon>
        <taxon>Liliopsida</taxon>
        <taxon>Poales</taxon>
        <taxon>Poaceae</taxon>
        <taxon>PACMAD clade</taxon>
        <taxon>Panicoideae</taxon>
        <taxon>Andropogonodae</taxon>
        <taxon>Andropogoneae</taxon>
        <taxon>Tripsacinae</taxon>
        <taxon>Zea</taxon>
    </lineage>
</organism>
<protein>
    <recommendedName>
        <fullName evidence="4">Phosphatidylinositol N-acetylglucosaminyltransferase subunit H conserved domain-containing protein</fullName>
    </recommendedName>
</protein>